<reference evidence="7 8" key="1">
    <citation type="submission" date="2016-04" db="EMBL/GenBank/DDBJ databases">
        <title>The genome of Intoshia linei affirms orthonectids as highly simplified spiralians.</title>
        <authorList>
            <person name="Mikhailov K.V."/>
            <person name="Slusarev G.S."/>
            <person name="Nikitin M.A."/>
            <person name="Logacheva M.D."/>
            <person name="Penin A."/>
            <person name="Aleoshin V."/>
            <person name="Panchin Y.V."/>
        </authorList>
    </citation>
    <scope>NUCLEOTIDE SEQUENCE [LARGE SCALE GENOMIC DNA]</scope>
    <source>
        <strain evidence="7">Intl2013</strain>
        <tissue evidence="7">Whole animal</tissue>
    </source>
</reference>
<accession>A0A177B1Q3</accession>
<dbReference type="GO" id="GO:0061133">
    <property type="term" value="F:endopeptidase activator activity"/>
    <property type="evidence" value="ECO:0007669"/>
    <property type="project" value="TreeGrafter"/>
</dbReference>
<comment type="subcellular location">
    <subcellularLocation>
        <location evidence="2">Cytoplasm</location>
    </subcellularLocation>
    <subcellularLocation>
        <location evidence="1">Nucleus</location>
    </subcellularLocation>
</comment>
<protein>
    <recommendedName>
        <fullName evidence="6">Pru domain-containing protein</fullName>
    </recommendedName>
</protein>
<dbReference type="InterPro" id="IPR044868">
    <property type="entry name" value="Rpn13/ADRM1_Pru"/>
</dbReference>
<dbReference type="InterPro" id="IPR006773">
    <property type="entry name" value="Rpn13/ADRM1"/>
</dbReference>
<dbReference type="InterPro" id="IPR038108">
    <property type="entry name" value="RPN13_DEUBAD_sf"/>
</dbReference>
<dbReference type="Proteomes" id="UP000078046">
    <property type="component" value="Unassembled WGS sequence"/>
</dbReference>
<dbReference type="GO" id="GO:0005634">
    <property type="term" value="C:nucleus"/>
    <property type="evidence" value="ECO:0007669"/>
    <property type="project" value="UniProtKB-SubCell"/>
</dbReference>
<name>A0A177B1Q3_9BILA</name>
<dbReference type="GO" id="GO:0070628">
    <property type="term" value="F:proteasome binding"/>
    <property type="evidence" value="ECO:0007669"/>
    <property type="project" value="TreeGrafter"/>
</dbReference>
<gene>
    <name evidence="7" type="ORF">A3Q56_04054</name>
</gene>
<dbReference type="Gene3D" id="1.10.2020.20">
    <property type="match status" value="1"/>
</dbReference>
<evidence type="ECO:0000313" key="8">
    <source>
        <dbReference type="Proteomes" id="UP000078046"/>
    </source>
</evidence>
<dbReference type="AlphaFoldDB" id="A0A177B1Q3"/>
<dbReference type="GO" id="GO:0005737">
    <property type="term" value="C:cytoplasm"/>
    <property type="evidence" value="ECO:0007669"/>
    <property type="project" value="UniProtKB-SubCell"/>
</dbReference>
<dbReference type="GO" id="GO:0008541">
    <property type="term" value="C:proteasome regulatory particle, lid subcomplex"/>
    <property type="evidence" value="ECO:0007669"/>
    <property type="project" value="TreeGrafter"/>
</dbReference>
<dbReference type="EMBL" id="LWCA01000494">
    <property type="protein sequence ID" value="OAF68205.1"/>
    <property type="molecule type" value="Genomic_DNA"/>
</dbReference>
<evidence type="ECO:0000256" key="4">
    <source>
        <dbReference type="ARBA" id="ARBA00022942"/>
    </source>
</evidence>
<evidence type="ECO:0000256" key="5">
    <source>
        <dbReference type="ARBA" id="ARBA00023242"/>
    </source>
</evidence>
<dbReference type="PANTHER" id="PTHR12225:SF0">
    <property type="entry name" value="PROTEASOMAL UBIQUITIN RECEPTOR ADRM1"/>
    <property type="match status" value="1"/>
</dbReference>
<keyword evidence="8" id="KW-1185">Reference proteome</keyword>
<keyword evidence="5" id="KW-0539">Nucleus</keyword>
<evidence type="ECO:0000256" key="1">
    <source>
        <dbReference type="ARBA" id="ARBA00004123"/>
    </source>
</evidence>
<evidence type="ECO:0000256" key="3">
    <source>
        <dbReference type="ARBA" id="ARBA00022490"/>
    </source>
</evidence>
<dbReference type="InterPro" id="IPR038633">
    <property type="entry name" value="Rpn13/ADRM1_Pru_sf"/>
</dbReference>
<evidence type="ECO:0000313" key="7">
    <source>
        <dbReference type="EMBL" id="OAF68205.1"/>
    </source>
</evidence>
<evidence type="ECO:0000256" key="2">
    <source>
        <dbReference type="ARBA" id="ARBA00004496"/>
    </source>
</evidence>
<dbReference type="PANTHER" id="PTHR12225">
    <property type="entry name" value="ADHESION REGULATING MOLECULE 1 110 KDA CELL MEMBRANE GLYCOPROTEIN"/>
    <property type="match status" value="1"/>
</dbReference>
<keyword evidence="3" id="KW-0963">Cytoplasm</keyword>
<dbReference type="Pfam" id="PF04683">
    <property type="entry name" value="Rpn13_ADRM1_Pru"/>
    <property type="match status" value="1"/>
</dbReference>
<keyword evidence="4" id="KW-0647">Proteasome</keyword>
<organism evidence="7 8">
    <name type="scientific">Intoshia linei</name>
    <dbReference type="NCBI Taxonomy" id="1819745"/>
    <lineage>
        <taxon>Eukaryota</taxon>
        <taxon>Metazoa</taxon>
        <taxon>Spiralia</taxon>
        <taxon>Lophotrochozoa</taxon>
        <taxon>Mesozoa</taxon>
        <taxon>Orthonectida</taxon>
        <taxon>Rhopaluridae</taxon>
        <taxon>Intoshia</taxon>
    </lineage>
</organism>
<comment type="caution">
    <text evidence="7">The sequence shown here is derived from an EMBL/GenBank/DDBJ whole genome shotgun (WGS) entry which is preliminary data.</text>
</comment>
<feature type="domain" description="Pru" evidence="6">
    <location>
        <begin position="15"/>
        <end position="131"/>
    </location>
</feature>
<dbReference type="Gene3D" id="2.30.29.70">
    <property type="entry name" value="Proteasomal ubiquitin receptor Rpn13/ADRM1"/>
    <property type="match status" value="1"/>
</dbReference>
<dbReference type="OrthoDB" id="340431at2759"/>
<sequence length="299" mass="34561">MTDRSNASVNKKYSKTSYDLFQIKAGRMYLKEKKVVPDKRLGYFSVHITDDNLTHFCWRTRDSEDFEDDWIVFKDNIDFEQVDRCTTGNVFLLRFRTSKECHFIWIQETKTLILDHFTAFMNMVVSKLGEDGASTFITSQEYLDVVLNAKMEKNKLPSLDCLYTGDIIPIAGDKHLHNVFTTTFLNEEIKHLKLDETIFSPLLPDSRLDEQKNFPIDVKNELKETFKSPHFLKTVAILSNFIKNGNSSNLFQQFEFNSACLSTSLTGNFEQITKSIKTDKVVKCQISFPKNSESSSSEE</sequence>
<evidence type="ECO:0000259" key="6">
    <source>
        <dbReference type="PROSITE" id="PS51917"/>
    </source>
</evidence>
<dbReference type="PROSITE" id="PS51917">
    <property type="entry name" value="PRU"/>
    <property type="match status" value="1"/>
</dbReference>
<proteinExistence type="predicted"/>